<dbReference type="Proteomes" id="UP000017127">
    <property type="component" value="Unassembled WGS sequence"/>
</dbReference>
<keyword evidence="3" id="KW-1185">Reference proteome</keyword>
<evidence type="ECO:0000313" key="3">
    <source>
        <dbReference type="Proteomes" id="UP000017127"/>
    </source>
</evidence>
<keyword evidence="1" id="KW-0472">Membrane</keyword>
<feature type="transmembrane region" description="Helical" evidence="1">
    <location>
        <begin position="55"/>
        <end position="72"/>
    </location>
</feature>
<dbReference type="EMBL" id="AUZM01000022">
    <property type="protein sequence ID" value="ERT07415.1"/>
    <property type="molecule type" value="Genomic_DNA"/>
</dbReference>
<sequence>MKSITQKLTLFFAAGCLGGLVNSLAVWLFGLLGITTSLGVSIAPQLTPAWLYPRIVWGGLWGFLFFLPGLAYKPFLKGLLLSIGPTLVQLFIVFPLKAQKGMMGLDLGALTPVFVILFNAIWGIVAAYWIDYVSGRRRI</sequence>
<accession>U7QK20</accession>
<organism evidence="2 3">
    <name type="scientific">Lyngbya aestuarii BL J</name>
    <dbReference type="NCBI Taxonomy" id="1348334"/>
    <lineage>
        <taxon>Bacteria</taxon>
        <taxon>Bacillati</taxon>
        <taxon>Cyanobacteriota</taxon>
        <taxon>Cyanophyceae</taxon>
        <taxon>Oscillatoriophycideae</taxon>
        <taxon>Oscillatoriales</taxon>
        <taxon>Microcoleaceae</taxon>
        <taxon>Lyngbya</taxon>
    </lineage>
</organism>
<feature type="transmembrane region" description="Helical" evidence="1">
    <location>
        <begin position="109"/>
        <end position="130"/>
    </location>
</feature>
<keyword evidence="1" id="KW-1133">Transmembrane helix</keyword>
<gene>
    <name evidence="2" type="ORF">M595_2622</name>
</gene>
<evidence type="ECO:0000313" key="2">
    <source>
        <dbReference type="EMBL" id="ERT07415.1"/>
    </source>
</evidence>
<dbReference type="AlphaFoldDB" id="U7QK20"/>
<reference evidence="2 3" key="1">
    <citation type="journal article" date="2013" name="Front. Microbiol.">
        <title>Comparative genomic analyses of the cyanobacterium, Lyngbya aestuarii BL J, a powerful hydrogen producer.</title>
        <authorList>
            <person name="Kothari A."/>
            <person name="Vaughn M."/>
            <person name="Garcia-Pichel F."/>
        </authorList>
    </citation>
    <scope>NUCLEOTIDE SEQUENCE [LARGE SCALE GENOMIC DNA]</scope>
    <source>
        <strain evidence="2 3">BL J</strain>
    </source>
</reference>
<evidence type="ECO:0000256" key="1">
    <source>
        <dbReference type="SAM" id="Phobius"/>
    </source>
</evidence>
<feature type="transmembrane region" description="Helical" evidence="1">
    <location>
        <begin position="79"/>
        <end position="97"/>
    </location>
</feature>
<proteinExistence type="predicted"/>
<protein>
    <submittedName>
        <fullName evidence="2">Putative membrane protein</fullName>
    </submittedName>
</protein>
<keyword evidence="1" id="KW-0812">Transmembrane</keyword>
<dbReference type="RefSeq" id="WP_023066428.1">
    <property type="nucleotide sequence ID" value="NZ_AUZM01000022.1"/>
</dbReference>
<dbReference type="OrthoDB" id="458509at2"/>
<comment type="caution">
    <text evidence="2">The sequence shown here is derived from an EMBL/GenBank/DDBJ whole genome shotgun (WGS) entry which is preliminary data.</text>
</comment>
<name>U7QK20_9CYAN</name>